<comment type="caution">
    <text evidence="4">The sequence shown here is derived from an EMBL/GenBank/DDBJ whole genome shotgun (WGS) entry which is preliminary data.</text>
</comment>
<dbReference type="Pfam" id="PF07542">
    <property type="entry name" value="ATP12"/>
    <property type="match status" value="1"/>
</dbReference>
<dbReference type="InterPro" id="IPR011419">
    <property type="entry name" value="ATP12_ATP_synth-F1-assembly"/>
</dbReference>
<dbReference type="EMBL" id="SSHH01000001">
    <property type="protein sequence ID" value="TIX51296.1"/>
    <property type="molecule type" value="Genomic_DNA"/>
</dbReference>
<comment type="similarity">
    <text evidence="1">Belongs to the ATP12 family.</text>
</comment>
<keyword evidence="5" id="KW-1185">Reference proteome</keyword>
<dbReference type="GO" id="GO:0043461">
    <property type="term" value="P:proton-transporting ATP synthase complex assembly"/>
    <property type="evidence" value="ECO:0007669"/>
    <property type="project" value="InterPro"/>
</dbReference>
<dbReference type="Gene3D" id="1.10.3580.10">
    <property type="entry name" value="ATP12 ATPase"/>
    <property type="match status" value="1"/>
</dbReference>
<dbReference type="Proteomes" id="UP000309389">
    <property type="component" value="Unassembled WGS sequence"/>
</dbReference>
<dbReference type="Gene3D" id="3.30.2180.10">
    <property type="entry name" value="ATP12-like"/>
    <property type="match status" value="1"/>
</dbReference>
<dbReference type="PANTHER" id="PTHR21013:SF10">
    <property type="entry name" value="ATP SYNTHASE MITOCHONDRIAL F1 COMPLEX ASSEMBLY FACTOR 2"/>
    <property type="match status" value="1"/>
</dbReference>
<evidence type="ECO:0000256" key="1">
    <source>
        <dbReference type="ARBA" id="ARBA00008231"/>
    </source>
</evidence>
<proteinExistence type="inferred from homology"/>
<accession>A0A4T3F292</accession>
<evidence type="ECO:0000256" key="2">
    <source>
        <dbReference type="ARBA" id="ARBA00022946"/>
    </source>
</evidence>
<dbReference type="PANTHER" id="PTHR21013">
    <property type="entry name" value="ATP SYNTHASE MITOCHONDRIAL F1 COMPLEX ASSEMBLY FACTOR 2/ATP12 PROTEIN, MITOCHONDRIAL PRECURSOR"/>
    <property type="match status" value="1"/>
</dbReference>
<keyword evidence="2" id="KW-0809">Transit peptide</keyword>
<organism evidence="4 5">
    <name type="scientific">Alteraurantiacibacter aquimixticola</name>
    <dbReference type="NCBI Taxonomy" id="2489173"/>
    <lineage>
        <taxon>Bacteria</taxon>
        <taxon>Pseudomonadati</taxon>
        <taxon>Pseudomonadota</taxon>
        <taxon>Alphaproteobacteria</taxon>
        <taxon>Sphingomonadales</taxon>
        <taxon>Erythrobacteraceae</taxon>
        <taxon>Alteraurantiacibacter</taxon>
    </lineage>
</organism>
<dbReference type="InterPro" id="IPR042272">
    <property type="entry name" value="ATP12_ATP_synth-F1-assembly_N"/>
</dbReference>
<sequence>MKRFYKDVSVSPVDGGWHVTLDGRGIKTPGRASQIVPSEALAGLLAEEWRAQGEKIDPRSFVYRDMADYAIDVVRKDRADAVGNLLNYSQTDTLCYRGDPEDPLFQRQEELWEPLLKTCEARHGITFSRVSGIMFDQQPEATQQRLREVLDAMDDFTLAGLQTMTSIAASLVVGLEALEDGADPEQLFATANAEEDWQAELWGWDFEAEDRRKLRLEAFTLAHEFVKAARG</sequence>
<reference evidence="4 5" key="1">
    <citation type="submission" date="2019-04" db="EMBL/GenBank/DDBJ databases">
        <title>Altererythrobacter aquimixticola sp. nov., isolated from sediment of junction between the ocean and a freshwater spring.</title>
        <authorList>
            <person name="Yoon J.-H."/>
        </authorList>
    </citation>
    <scope>NUCLEOTIDE SEQUENCE [LARGE SCALE GENOMIC DNA]</scope>
    <source>
        <strain evidence="4 5">SSKS-13</strain>
    </source>
</reference>
<evidence type="ECO:0000313" key="5">
    <source>
        <dbReference type="Proteomes" id="UP000309389"/>
    </source>
</evidence>
<dbReference type="OrthoDB" id="9797825at2"/>
<evidence type="ECO:0000313" key="4">
    <source>
        <dbReference type="EMBL" id="TIX51296.1"/>
    </source>
</evidence>
<name>A0A4T3F292_9SPHN</name>
<dbReference type="SUPFAM" id="SSF160909">
    <property type="entry name" value="ATP12-like"/>
    <property type="match status" value="1"/>
</dbReference>
<gene>
    <name evidence="4" type="ORF">E5222_02200</name>
</gene>
<protein>
    <submittedName>
        <fullName evidence="4">Molecular chaperone</fullName>
    </submittedName>
</protein>
<evidence type="ECO:0000256" key="3">
    <source>
        <dbReference type="ARBA" id="ARBA00023186"/>
    </source>
</evidence>
<keyword evidence="3" id="KW-0143">Chaperone</keyword>
<dbReference type="RefSeq" id="WP_136692068.1">
    <property type="nucleotide sequence ID" value="NZ_SSHH01000001.1"/>
</dbReference>
<dbReference type="InterPro" id="IPR023335">
    <property type="entry name" value="ATP12_ortho_dom_sf"/>
</dbReference>
<dbReference type="AlphaFoldDB" id="A0A4T3F292"/>